<dbReference type="InterPro" id="IPR030456">
    <property type="entry name" value="TF_fork_head_CS_2"/>
</dbReference>
<proteinExistence type="inferred from homology"/>
<dbReference type="GO" id="GO:0045892">
    <property type="term" value="P:negative regulation of DNA-templated transcription"/>
    <property type="evidence" value="ECO:0007669"/>
    <property type="project" value="UniProtKB-ARBA"/>
</dbReference>
<dbReference type="SMART" id="SM00240">
    <property type="entry name" value="FHA"/>
    <property type="match status" value="1"/>
</dbReference>
<dbReference type="InterPro" id="IPR018122">
    <property type="entry name" value="TF_fork_head_CS_1"/>
</dbReference>
<dbReference type="PRINTS" id="PR00053">
    <property type="entry name" value="FORKHEAD"/>
</dbReference>
<dbReference type="GO" id="GO:0003146">
    <property type="term" value="P:heart jogging"/>
    <property type="evidence" value="ECO:0007669"/>
    <property type="project" value="UniProtKB-ARBA"/>
</dbReference>
<evidence type="ECO:0000256" key="6">
    <source>
        <dbReference type="ARBA" id="ARBA00022794"/>
    </source>
</evidence>
<evidence type="ECO:0000256" key="9">
    <source>
        <dbReference type="ARBA" id="ARBA00023125"/>
    </source>
</evidence>
<dbReference type="SUPFAM" id="SSF49879">
    <property type="entry name" value="SMAD/FHA domain"/>
    <property type="match status" value="1"/>
</dbReference>
<dbReference type="GO" id="GO:0000981">
    <property type="term" value="F:DNA-binding transcription factor activity, RNA polymerase II-specific"/>
    <property type="evidence" value="ECO:0007669"/>
    <property type="project" value="TreeGrafter"/>
</dbReference>
<reference evidence="20" key="1">
    <citation type="submission" date="2022-07" db="EMBL/GenBank/DDBJ databases">
        <title>Chromosome-level genome of Muraenolepis orangiensis.</title>
        <authorList>
            <person name="Kim J."/>
        </authorList>
    </citation>
    <scope>NUCLEOTIDE SEQUENCE</scope>
    <source>
        <strain evidence="20">KU_S4_2022</strain>
        <tissue evidence="20">Muscle</tissue>
    </source>
</reference>
<dbReference type="InterPro" id="IPR008984">
    <property type="entry name" value="SMAD_FHA_dom_sf"/>
</dbReference>
<evidence type="ECO:0000256" key="3">
    <source>
        <dbReference type="ARBA" id="ARBA00022490"/>
    </source>
</evidence>
<evidence type="ECO:0000256" key="13">
    <source>
        <dbReference type="ARBA" id="ARBA00034770"/>
    </source>
</evidence>
<sequence>MALGPALARLEGREFEYVMKKRSVTVGRNSSQGSVDLSMGHSSFISRRHLELFTAGGEDGGPGGGDFYLRCLGKNGVFVDGVFQRRGAPPLQLPRMCCLRFPSTSIKITFTALSPERKEKERRNAPESPLKVQPPIAPLTINIPDNMAHLMSPLPSPTGTLSAANSCPSSPRGAGLSSYRMGRVLTSDLMGDNSQSENDKEASGGDSPKDDSKPPYSYAQLIVQAITMALDKQLTLNGIYTHITKNYPYYRTADKGWQNSIRHNLSLNRYFLKVARSQEEPGKGSFWRIDPSSEGKLIEQAFRKRRPRGGPCFRTPLGPLSSRSAPASPNHTGALSAHSSGVQTPDSLSREGSPVPMEADHVSPPAPMALPIQPKLAVIQEARFSQNPAGSPLSSQPVLIAVQRQLPQSTMKSVTYAVATPAMVTTAVNSAPVMQTVHVLHQIPVTVATVTKQAPGVVMSGGVGENQQELKVKVEAVPSVTAASIGGRIIQTSQATPLATVTIVQPAVLGQHQLPVKTLMQNGTHLLPAMTTAVSNPLHLLATHASASASLPTKRPNGELQPPDPKKLKTEGGGEGEEHNNGRDHHHDDGGVRGQTAAN</sequence>
<keyword evidence="21" id="KW-1185">Reference proteome</keyword>
<dbReference type="GO" id="GO:0000978">
    <property type="term" value="F:RNA polymerase II cis-regulatory region sequence-specific DNA binding"/>
    <property type="evidence" value="ECO:0007669"/>
    <property type="project" value="TreeGrafter"/>
</dbReference>
<dbReference type="Pfam" id="PF00498">
    <property type="entry name" value="FHA"/>
    <property type="match status" value="1"/>
</dbReference>
<dbReference type="FunFam" id="1.10.10.10:FF:000030">
    <property type="entry name" value="Forkhead box protein K2"/>
    <property type="match status" value="1"/>
</dbReference>
<evidence type="ECO:0000256" key="8">
    <source>
        <dbReference type="ARBA" id="ARBA00023015"/>
    </source>
</evidence>
<dbReference type="GO" id="GO:0045893">
    <property type="term" value="P:positive regulation of DNA-templated transcription"/>
    <property type="evidence" value="ECO:0007669"/>
    <property type="project" value="UniProtKB-ARBA"/>
</dbReference>
<dbReference type="FunFam" id="2.60.200.20:FF:000025">
    <property type="entry name" value="Forkhead box protein K2"/>
    <property type="match status" value="1"/>
</dbReference>
<keyword evidence="8" id="KW-0805">Transcription regulation</keyword>
<dbReference type="CDD" id="cd20055">
    <property type="entry name" value="FH_FOXK2"/>
    <property type="match status" value="1"/>
</dbReference>
<dbReference type="GO" id="GO:0001947">
    <property type="term" value="P:heart looping"/>
    <property type="evidence" value="ECO:0007669"/>
    <property type="project" value="UniProtKB-ARBA"/>
</dbReference>
<dbReference type="SMART" id="SM00339">
    <property type="entry name" value="FH"/>
    <property type="match status" value="1"/>
</dbReference>
<keyword evidence="5" id="KW-0479">Metal-binding</keyword>
<dbReference type="InterPro" id="IPR047397">
    <property type="entry name" value="FH_FOXK2"/>
</dbReference>
<evidence type="ECO:0000256" key="10">
    <source>
        <dbReference type="ARBA" id="ARBA00023159"/>
    </source>
</evidence>
<dbReference type="PANTHER" id="PTHR45881">
    <property type="entry name" value="CHECKPOINT SUPPRESSOR 1-LIKE, ISOFORM A-RELATED"/>
    <property type="match status" value="1"/>
</dbReference>
<keyword evidence="11" id="KW-0804">Transcription</keyword>
<accession>A0A9Q0EJH4</accession>
<feature type="compositionally biased region" description="Polar residues" evidence="17">
    <location>
        <begin position="321"/>
        <end position="347"/>
    </location>
</feature>
<dbReference type="PROSITE" id="PS50006">
    <property type="entry name" value="FHA_DOMAIN"/>
    <property type="match status" value="1"/>
</dbReference>
<dbReference type="PROSITE" id="PS50039">
    <property type="entry name" value="FORK_HEAD_3"/>
    <property type="match status" value="1"/>
</dbReference>
<feature type="compositionally biased region" description="Polar residues" evidence="17">
    <location>
        <begin position="157"/>
        <end position="169"/>
    </location>
</feature>
<keyword evidence="6" id="KW-0970">Cilium biogenesis/degradation</keyword>
<feature type="region of interest" description="Disordered" evidence="17">
    <location>
        <begin position="307"/>
        <end position="368"/>
    </location>
</feature>
<dbReference type="GO" id="GO:0005634">
    <property type="term" value="C:nucleus"/>
    <property type="evidence" value="ECO:0007669"/>
    <property type="project" value="UniProtKB-SubCell"/>
</dbReference>
<dbReference type="InterPro" id="IPR036388">
    <property type="entry name" value="WH-like_DNA-bd_sf"/>
</dbReference>
<dbReference type="SUPFAM" id="SSF46785">
    <property type="entry name" value="Winged helix' DNA-binding domain"/>
    <property type="match status" value="1"/>
</dbReference>
<keyword evidence="12 16" id="KW-0539">Nucleus</keyword>
<comment type="subcellular location">
    <subcellularLocation>
        <location evidence="2">Cytoplasm</location>
    </subcellularLocation>
    <subcellularLocation>
        <location evidence="1 16">Nucleus</location>
    </subcellularLocation>
</comment>
<gene>
    <name evidence="20" type="ORF">NHX12_025074</name>
</gene>
<keyword evidence="7" id="KW-0460">Magnesium</keyword>
<dbReference type="GO" id="GO:0060271">
    <property type="term" value="P:cilium assembly"/>
    <property type="evidence" value="ECO:0007669"/>
    <property type="project" value="UniProtKB-ARBA"/>
</dbReference>
<dbReference type="GO" id="GO:0005737">
    <property type="term" value="C:cytoplasm"/>
    <property type="evidence" value="ECO:0007669"/>
    <property type="project" value="UniProtKB-SubCell"/>
</dbReference>
<feature type="compositionally biased region" description="Basic and acidic residues" evidence="17">
    <location>
        <begin position="197"/>
        <end position="213"/>
    </location>
</feature>
<evidence type="ECO:0000256" key="16">
    <source>
        <dbReference type="PROSITE-ProRule" id="PRU00089"/>
    </source>
</evidence>
<evidence type="ECO:0000259" key="19">
    <source>
        <dbReference type="PROSITE" id="PS50039"/>
    </source>
</evidence>
<evidence type="ECO:0000313" key="21">
    <source>
        <dbReference type="Proteomes" id="UP001148018"/>
    </source>
</evidence>
<dbReference type="PROSITE" id="PS00657">
    <property type="entry name" value="FORK_HEAD_1"/>
    <property type="match status" value="1"/>
</dbReference>
<evidence type="ECO:0000259" key="18">
    <source>
        <dbReference type="PROSITE" id="PS50006"/>
    </source>
</evidence>
<feature type="domain" description="FHA" evidence="18">
    <location>
        <begin position="24"/>
        <end position="84"/>
    </location>
</feature>
<dbReference type="EMBL" id="JANIIK010000040">
    <property type="protein sequence ID" value="KAJ3608024.1"/>
    <property type="molecule type" value="Genomic_DNA"/>
</dbReference>
<feature type="DNA-binding region" description="Fork-head" evidence="16">
    <location>
        <begin position="213"/>
        <end position="308"/>
    </location>
</feature>
<evidence type="ECO:0000256" key="12">
    <source>
        <dbReference type="ARBA" id="ARBA00023242"/>
    </source>
</evidence>
<dbReference type="Pfam" id="PF00250">
    <property type="entry name" value="Forkhead"/>
    <property type="match status" value="1"/>
</dbReference>
<dbReference type="InterPro" id="IPR001766">
    <property type="entry name" value="Fork_head_dom"/>
</dbReference>
<evidence type="ECO:0000256" key="15">
    <source>
        <dbReference type="ARBA" id="ARBA00082763"/>
    </source>
</evidence>
<evidence type="ECO:0000256" key="14">
    <source>
        <dbReference type="ARBA" id="ARBA00072763"/>
    </source>
</evidence>
<keyword evidence="10" id="KW-0010">Activator</keyword>
<evidence type="ECO:0000256" key="11">
    <source>
        <dbReference type="ARBA" id="ARBA00023163"/>
    </source>
</evidence>
<evidence type="ECO:0000256" key="4">
    <source>
        <dbReference type="ARBA" id="ARBA00022491"/>
    </source>
</evidence>
<dbReference type="Gene3D" id="1.10.10.10">
    <property type="entry name" value="Winged helix-like DNA-binding domain superfamily/Winged helix DNA-binding domain"/>
    <property type="match status" value="1"/>
</dbReference>
<evidence type="ECO:0000256" key="1">
    <source>
        <dbReference type="ARBA" id="ARBA00004123"/>
    </source>
</evidence>
<comment type="similarity">
    <text evidence="13">Belongs to the FOXJ1 family.</text>
</comment>
<evidence type="ECO:0000256" key="7">
    <source>
        <dbReference type="ARBA" id="ARBA00022842"/>
    </source>
</evidence>
<evidence type="ECO:0000313" key="20">
    <source>
        <dbReference type="EMBL" id="KAJ3608024.1"/>
    </source>
</evidence>
<dbReference type="InterPro" id="IPR000253">
    <property type="entry name" value="FHA_dom"/>
</dbReference>
<feature type="region of interest" description="Disordered" evidence="17">
    <location>
        <begin position="114"/>
        <end position="138"/>
    </location>
</feature>
<protein>
    <recommendedName>
        <fullName evidence="14">Forkhead box protein K2</fullName>
    </recommendedName>
    <alternativeName>
        <fullName evidence="15">Interleukin enhancer-binding factor 1</fullName>
    </alternativeName>
</protein>
<evidence type="ECO:0000256" key="2">
    <source>
        <dbReference type="ARBA" id="ARBA00004496"/>
    </source>
</evidence>
<organism evidence="20 21">
    <name type="scientific">Muraenolepis orangiensis</name>
    <name type="common">Patagonian moray cod</name>
    <dbReference type="NCBI Taxonomy" id="630683"/>
    <lineage>
        <taxon>Eukaryota</taxon>
        <taxon>Metazoa</taxon>
        <taxon>Chordata</taxon>
        <taxon>Craniata</taxon>
        <taxon>Vertebrata</taxon>
        <taxon>Euteleostomi</taxon>
        <taxon>Actinopterygii</taxon>
        <taxon>Neopterygii</taxon>
        <taxon>Teleostei</taxon>
        <taxon>Neoteleostei</taxon>
        <taxon>Acanthomorphata</taxon>
        <taxon>Zeiogadaria</taxon>
        <taxon>Gadariae</taxon>
        <taxon>Gadiformes</taxon>
        <taxon>Muraenolepidoidei</taxon>
        <taxon>Muraenolepididae</taxon>
        <taxon>Muraenolepis</taxon>
    </lineage>
</organism>
<evidence type="ECO:0000256" key="17">
    <source>
        <dbReference type="SAM" id="MobiDB-lite"/>
    </source>
</evidence>
<name>A0A9Q0EJH4_9TELE</name>
<feature type="region of interest" description="Disordered" evidence="17">
    <location>
        <begin position="150"/>
        <end position="215"/>
    </location>
</feature>
<comment type="caution">
    <text evidence="20">The sequence shown here is derived from an EMBL/GenBank/DDBJ whole genome shotgun (WGS) entry which is preliminary data.</text>
</comment>
<dbReference type="PROSITE" id="PS00658">
    <property type="entry name" value="FORK_HEAD_2"/>
    <property type="match status" value="1"/>
</dbReference>
<keyword evidence="3" id="KW-0963">Cytoplasm</keyword>
<keyword evidence="9 16" id="KW-0238">DNA-binding</keyword>
<feature type="domain" description="Fork-head" evidence="19">
    <location>
        <begin position="213"/>
        <end position="308"/>
    </location>
</feature>
<feature type="region of interest" description="Disordered" evidence="17">
    <location>
        <begin position="548"/>
        <end position="599"/>
    </location>
</feature>
<feature type="compositionally biased region" description="Basic and acidic residues" evidence="17">
    <location>
        <begin position="115"/>
        <end position="125"/>
    </location>
</feature>
<dbReference type="InterPro" id="IPR036390">
    <property type="entry name" value="WH_DNA-bd_sf"/>
</dbReference>
<dbReference type="Proteomes" id="UP001148018">
    <property type="component" value="Unassembled WGS sequence"/>
</dbReference>
<dbReference type="GO" id="GO:0046872">
    <property type="term" value="F:metal ion binding"/>
    <property type="evidence" value="ECO:0007669"/>
    <property type="project" value="UniProtKB-KW"/>
</dbReference>
<feature type="compositionally biased region" description="Basic and acidic residues" evidence="17">
    <location>
        <begin position="564"/>
        <end position="591"/>
    </location>
</feature>
<evidence type="ECO:0000256" key="5">
    <source>
        <dbReference type="ARBA" id="ARBA00022723"/>
    </source>
</evidence>
<dbReference type="AlphaFoldDB" id="A0A9Q0EJH4"/>
<dbReference type="Gene3D" id="2.60.200.20">
    <property type="match status" value="1"/>
</dbReference>
<dbReference type="PANTHER" id="PTHR45881:SF3">
    <property type="entry name" value="FORKHEAD BOX PROTEIN K2"/>
    <property type="match status" value="1"/>
</dbReference>
<keyword evidence="4" id="KW-0678">Repressor</keyword>
<dbReference type="OrthoDB" id="691130at2759"/>